<proteinExistence type="predicted"/>
<comment type="caution">
    <text evidence="2">The sequence shown here is derived from an EMBL/GenBank/DDBJ whole genome shotgun (WGS) entry which is preliminary data.</text>
</comment>
<dbReference type="AlphaFoldDB" id="A0A4C1TPJ4"/>
<feature type="compositionally biased region" description="Basic residues" evidence="1">
    <location>
        <begin position="56"/>
        <end position="69"/>
    </location>
</feature>
<evidence type="ECO:0000313" key="3">
    <source>
        <dbReference type="Proteomes" id="UP000299102"/>
    </source>
</evidence>
<sequence>MGKCIRVQDLTGKRWPFRPRHEEVTETISRGLVRRARALRDRPRAFRPNNLLYIKRRSRVPRSHSRRAPRPAEDSPNNRIPSLFVGAASRGVSAHDRDRLLFVKMSNRMINIKFVLKYKKP</sequence>
<dbReference type="EMBL" id="BGZK01000075">
    <property type="protein sequence ID" value="GBP15900.1"/>
    <property type="molecule type" value="Genomic_DNA"/>
</dbReference>
<organism evidence="2 3">
    <name type="scientific">Eumeta variegata</name>
    <name type="common">Bagworm moth</name>
    <name type="synonym">Eumeta japonica</name>
    <dbReference type="NCBI Taxonomy" id="151549"/>
    <lineage>
        <taxon>Eukaryota</taxon>
        <taxon>Metazoa</taxon>
        <taxon>Ecdysozoa</taxon>
        <taxon>Arthropoda</taxon>
        <taxon>Hexapoda</taxon>
        <taxon>Insecta</taxon>
        <taxon>Pterygota</taxon>
        <taxon>Neoptera</taxon>
        <taxon>Endopterygota</taxon>
        <taxon>Lepidoptera</taxon>
        <taxon>Glossata</taxon>
        <taxon>Ditrysia</taxon>
        <taxon>Tineoidea</taxon>
        <taxon>Psychidae</taxon>
        <taxon>Oiketicinae</taxon>
        <taxon>Eumeta</taxon>
    </lineage>
</organism>
<keyword evidence="3" id="KW-1185">Reference proteome</keyword>
<reference evidence="2 3" key="1">
    <citation type="journal article" date="2019" name="Commun. Biol.">
        <title>The bagworm genome reveals a unique fibroin gene that provides high tensile strength.</title>
        <authorList>
            <person name="Kono N."/>
            <person name="Nakamura H."/>
            <person name="Ohtoshi R."/>
            <person name="Tomita M."/>
            <person name="Numata K."/>
            <person name="Arakawa K."/>
        </authorList>
    </citation>
    <scope>NUCLEOTIDE SEQUENCE [LARGE SCALE GENOMIC DNA]</scope>
</reference>
<protein>
    <submittedName>
        <fullName evidence="2">Uncharacterized protein</fullName>
    </submittedName>
</protein>
<evidence type="ECO:0000256" key="1">
    <source>
        <dbReference type="SAM" id="MobiDB-lite"/>
    </source>
</evidence>
<dbReference type="Proteomes" id="UP000299102">
    <property type="component" value="Unassembled WGS sequence"/>
</dbReference>
<gene>
    <name evidence="2" type="ORF">EVAR_12490_1</name>
</gene>
<name>A0A4C1TPJ4_EUMVA</name>
<evidence type="ECO:0000313" key="2">
    <source>
        <dbReference type="EMBL" id="GBP15900.1"/>
    </source>
</evidence>
<accession>A0A4C1TPJ4</accession>
<feature type="region of interest" description="Disordered" evidence="1">
    <location>
        <begin position="56"/>
        <end position="81"/>
    </location>
</feature>